<dbReference type="KEGG" id="aia:AWH56_000675"/>
<dbReference type="OrthoDB" id="10939at2"/>
<feature type="region of interest" description="Disordered" evidence="2">
    <location>
        <begin position="534"/>
        <end position="561"/>
    </location>
</feature>
<keyword evidence="7" id="KW-1185">Reference proteome</keyword>
<reference evidence="6" key="4">
    <citation type="submission" date="2020-10" db="EMBL/GenBank/DDBJ databases">
        <authorList>
            <person name="Bassil N.M."/>
            <person name="Lloyd J.R."/>
        </authorList>
    </citation>
    <scope>NUCLEOTIDE SEQUENCE</scope>
    <source>
        <strain evidence="6">NB2006</strain>
    </source>
</reference>
<evidence type="ECO:0000313" key="7">
    <source>
        <dbReference type="Proteomes" id="UP000180175"/>
    </source>
</evidence>
<feature type="compositionally biased region" description="Polar residues" evidence="2">
    <location>
        <begin position="46"/>
        <end position="59"/>
    </location>
</feature>
<feature type="signal peptide" evidence="3">
    <location>
        <begin position="1"/>
        <end position="24"/>
    </location>
</feature>
<reference evidence="6 7" key="3">
    <citation type="journal article" date="2019" name="Int. J. Syst. Evol. Microbiol.">
        <title>Anaerobacillus isosaccharinicus sp. nov., an alkaliphilic bacterium which degrades isosaccharinic acid.</title>
        <authorList>
            <person name="Bassil N.M."/>
            <person name="Lloyd J.R."/>
        </authorList>
    </citation>
    <scope>NUCLEOTIDE SEQUENCE [LARGE SCALE GENOMIC DNA]</scope>
    <source>
        <strain evidence="6 7">NB2006</strain>
    </source>
</reference>
<evidence type="ECO:0000256" key="1">
    <source>
        <dbReference type="ARBA" id="ARBA00022729"/>
    </source>
</evidence>
<dbReference type="PANTHER" id="PTHR35038">
    <property type="entry name" value="DISSIMILATORY SULFITE REDUCTASE SIRA"/>
    <property type="match status" value="1"/>
</dbReference>
<reference evidence="6 7" key="2">
    <citation type="journal article" date="2017" name="Genome Announc.">
        <title>Draft Genome Sequences of Four Alkaliphilic Bacteria Belonging to the Anaerobacillus Genus.</title>
        <authorList>
            <person name="Bassil N.M."/>
            <person name="Lloyd J.R."/>
        </authorList>
    </citation>
    <scope>NUCLEOTIDE SEQUENCE [LARGE SCALE GENOMIC DNA]</scope>
    <source>
        <strain evidence="6 7">NB2006</strain>
    </source>
</reference>
<organism evidence="5 7">
    <name type="scientific">Anaerobacillus isosaccharinicus</name>
    <dbReference type="NCBI Taxonomy" id="1532552"/>
    <lineage>
        <taxon>Bacteria</taxon>
        <taxon>Bacillati</taxon>
        <taxon>Bacillota</taxon>
        <taxon>Bacilli</taxon>
        <taxon>Bacillales</taxon>
        <taxon>Bacillaceae</taxon>
        <taxon>Anaerobacillus</taxon>
    </lineage>
</organism>
<evidence type="ECO:0000313" key="6">
    <source>
        <dbReference type="EMBL" id="QOY36247.1"/>
    </source>
</evidence>
<dbReference type="SUPFAM" id="SSF48695">
    <property type="entry name" value="Multiheme cytochromes"/>
    <property type="match status" value="2"/>
</dbReference>
<dbReference type="Gene3D" id="3.90.10.10">
    <property type="entry name" value="Cytochrome C3"/>
    <property type="match status" value="1"/>
</dbReference>
<accession>A0A1S2LTQ3</accession>
<dbReference type="CDD" id="cd08168">
    <property type="entry name" value="Cytochrom_C3"/>
    <property type="match status" value="1"/>
</dbReference>
<evidence type="ECO:0000256" key="3">
    <source>
        <dbReference type="SAM" id="SignalP"/>
    </source>
</evidence>
<feature type="region of interest" description="Disordered" evidence="2">
    <location>
        <begin position="26"/>
        <end position="66"/>
    </location>
</feature>
<gene>
    <name evidence="6" type="ORF">AWH56_000675</name>
    <name evidence="5" type="ORF">AWH56_12640</name>
</gene>
<evidence type="ECO:0000259" key="4">
    <source>
        <dbReference type="Pfam" id="PF09699"/>
    </source>
</evidence>
<dbReference type="Pfam" id="PF09699">
    <property type="entry name" value="Paired_CXXCH_1"/>
    <property type="match status" value="1"/>
</dbReference>
<keyword evidence="1 3" id="KW-0732">Signal</keyword>
<dbReference type="Gene3D" id="1.10.1130.10">
    <property type="entry name" value="Flavocytochrome C3, Chain A"/>
    <property type="match status" value="1"/>
</dbReference>
<dbReference type="InterPro" id="IPR010177">
    <property type="entry name" value="Paired_CXXCH_1"/>
</dbReference>
<evidence type="ECO:0000313" key="5">
    <source>
        <dbReference type="EMBL" id="OIJ15057.1"/>
    </source>
</evidence>
<dbReference type="EMBL" id="CP063356">
    <property type="protein sequence ID" value="QOY36247.1"/>
    <property type="molecule type" value="Genomic_DNA"/>
</dbReference>
<feature type="domain" description="Doubled CXXCH motif" evidence="4">
    <location>
        <begin position="97"/>
        <end position="130"/>
    </location>
</feature>
<dbReference type="InterPro" id="IPR036280">
    <property type="entry name" value="Multihaem_cyt_sf"/>
</dbReference>
<proteinExistence type="predicted"/>
<dbReference type="AlphaFoldDB" id="A0A1S2LTQ3"/>
<dbReference type="Proteomes" id="UP000180175">
    <property type="component" value="Chromosome"/>
</dbReference>
<feature type="chain" id="PRO_5033281778" evidence="3">
    <location>
        <begin position="25"/>
        <end position="561"/>
    </location>
</feature>
<sequence>MKKVSFSIICFILLLGFMATSSFAEGPNPPGTSPGVEHNKEMNPEDTGTINPNANNTGVGVNEPGENFEGVIKSTDMLDNHGVLKDHKTHGSYQNNTNSCASCHQTHTASSRNLLFADSTAQTCSACHDGTLGFYNVYESGEAFFDSPSTAGTFGGTHAGNMSVHLATGAVKIKAAPGGNPTGTGSWDGLFTCASCHAPHGSYSDRLLHYNPNNMGLTPATAGGIQANMVSVVNFADRNTGAAQGAVKYKAVRGTKAEHSLTTGYEDIPAATVIMIYELTSTGNPAVWSYTKTTNPWLYSYNRGSGDTRHGYEVQFFTESVTLDSQNRYHKDDDGKVIDHYDYSAGTVGLKYDKGLIYSETTNLDNLVTARVGRAYQVKLKLDPVPGMSNVVTKHDVPDLWTAATKASGIQMSVFCGSCHTDYVQAASKDPSTKIFEANKTSYGHTTSSATYTCLRCHYAHGSDVEIMVDGMGENIYELAERAPFKVDGNETLSLENAKDYMLDKNPSSALKKFTGMSGCWACHNSSKATTIKNTNRDPLAPSGMIADPTTRPVVLPPSGD</sequence>
<protein>
    <submittedName>
        <fullName evidence="6">Cytochrome c3 family protein</fullName>
    </submittedName>
</protein>
<dbReference type="RefSeq" id="WP_071317447.1">
    <property type="nucleotide sequence ID" value="NZ_CP063356.2"/>
</dbReference>
<reference evidence="5 7" key="1">
    <citation type="submission" date="2016-10" db="EMBL/GenBank/DDBJ databases">
        <title>Draft genome sequences of four alkaliphilic bacteria belonging to the Anaerobacillus genus.</title>
        <authorList>
            <person name="Bassil N.M."/>
            <person name="Lloyd J.R."/>
        </authorList>
    </citation>
    <scope>NUCLEOTIDE SEQUENCE [LARGE SCALE GENOMIC DNA]</scope>
    <source>
        <strain evidence="5 7">NB2006</strain>
    </source>
</reference>
<dbReference type="InterPro" id="IPR051829">
    <property type="entry name" value="Multiheme_Cytochr_ET"/>
</dbReference>
<dbReference type="EMBL" id="LQXD01000109">
    <property type="protein sequence ID" value="OIJ15057.1"/>
    <property type="molecule type" value="Genomic_DNA"/>
</dbReference>
<name>A0A1S2LTQ3_9BACI</name>
<evidence type="ECO:0000256" key="2">
    <source>
        <dbReference type="SAM" id="MobiDB-lite"/>
    </source>
</evidence>